<keyword evidence="6" id="KW-1185">Reference proteome</keyword>
<dbReference type="InterPro" id="IPR001138">
    <property type="entry name" value="Zn2Cys6_DnaBD"/>
</dbReference>
<dbReference type="EMBL" id="KQ964248">
    <property type="protein sequence ID" value="KXJ92902.1"/>
    <property type="molecule type" value="Genomic_DNA"/>
</dbReference>
<keyword evidence="1" id="KW-0479">Metal-binding</keyword>
<dbReference type="Pfam" id="PF00172">
    <property type="entry name" value="Zn_clus"/>
    <property type="match status" value="1"/>
</dbReference>
<dbReference type="InterPro" id="IPR007219">
    <property type="entry name" value="XnlR_reg_dom"/>
</dbReference>
<feature type="compositionally biased region" description="Polar residues" evidence="3">
    <location>
        <begin position="622"/>
        <end position="637"/>
    </location>
</feature>
<dbReference type="SMART" id="SM00906">
    <property type="entry name" value="Fungal_trans"/>
    <property type="match status" value="1"/>
</dbReference>
<dbReference type="PROSITE" id="PS50048">
    <property type="entry name" value="ZN2_CY6_FUNGAL_2"/>
    <property type="match status" value="1"/>
</dbReference>
<evidence type="ECO:0000256" key="1">
    <source>
        <dbReference type="ARBA" id="ARBA00022723"/>
    </source>
</evidence>
<dbReference type="PANTHER" id="PTHR31668:SF20">
    <property type="entry name" value="ZN(II)2CYS6 TRANSCRIPTION FACTOR (EUROFUNG)"/>
    <property type="match status" value="1"/>
</dbReference>
<dbReference type="Pfam" id="PF04082">
    <property type="entry name" value="Fungal_trans"/>
    <property type="match status" value="1"/>
</dbReference>
<feature type="domain" description="Zn(2)-C6 fungal-type" evidence="4">
    <location>
        <begin position="9"/>
        <end position="38"/>
    </location>
</feature>
<dbReference type="Proteomes" id="UP000070501">
    <property type="component" value="Unassembled WGS sequence"/>
</dbReference>
<evidence type="ECO:0000259" key="4">
    <source>
        <dbReference type="PROSITE" id="PS50048"/>
    </source>
</evidence>
<feature type="compositionally biased region" description="Polar residues" evidence="3">
    <location>
        <begin position="574"/>
        <end position="596"/>
    </location>
</feature>
<dbReference type="SUPFAM" id="SSF57701">
    <property type="entry name" value="Zn2/Cys6 DNA-binding domain"/>
    <property type="match status" value="1"/>
</dbReference>
<protein>
    <recommendedName>
        <fullName evidence="4">Zn(2)-C6 fungal-type domain-containing protein</fullName>
    </recommendedName>
</protein>
<dbReference type="CDD" id="cd12148">
    <property type="entry name" value="fungal_TF_MHR"/>
    <property type="match status" value="1"/>
</dbReference>
<dbReference type="SMART" id="SM00066">
    <property type="entry name" value="GAL4"/>
    <property type="match status" value="1"/>
</dbReference>
<keyword evidence="2" id="KW-0539">Nucleus</keyword>
<dbReference type="STRING" id="196109.A0A136J6X5"/>
<feature type="compositionally biased region" description="Low complexity" evidence="3">
    <location>
        <begin position="598"/>
        <end position="621"/>
    </location>
</feature>
<evidence type="ECO:0000256" key="3">
    <source>
        <dbReference type="SAM" id="MobiDB-lite"/>
    </source>
</evidence>
<dbReference type="CDD" id="cd00067">
    <property type="entry name" value="GAL4"/>
    <property type="match status" value="1"/>
</dbReference>
<dbReference type="InParanoid" id="A0A136J6X5"/>
<sequence length="727" mass="80575">MSTTAVKRACDACHRRKVKCDGINPCRNCDSAQLTCTYNAIPQKKGPKGSRAKVISELRETQRQTSLSAKIHNRLNGVDNTTTPNPSLGPTPGMLTSELVKESIEFYFANMYSIMPILDRPSLEPLAMFPEQNTDTYCLFTSMSAFMLLQPGMSMPGLDPMLEHVPGSSIVAATLLIEETLRVRKSQDFAGTPGFDSLCTSFFLYCTNYALELHDKAWFYLREAATMAHIAGMAKEESYASLSTMESSRRRRLYWLLFVAERAYALKYDRPVSLPASIHLPTMTDDPTDPLAHQLNPFVLLASLFRPFDDALISSWNKTRGDCTSSYLSALQKQFSSLMPPYMNGQDAQLSELRTNQQWLKTVAWRLSMPSGCVPQAEDGSGYHHSIDMSRDLISLTSQLSTQTTESLGVPFVSKLFNISCDLTDVLSMQPSSGSMFGNGPREQLNPLLQLLSTLRGGEHHFLPLLLHKIHELLPRLVDPSLQRAPENTCGLNMNIDIFDGFGNAGMAQAPMMADFKSEPFTPAQVSRMDDMVADSSSSTGTADMKSPFPMVSSPAILSPGGLEYPHMGDYNTINDMMSPLGQNPPSSLHQQNGMGSQHGHQQHLPQHQQQQHTHQQHGLTRQTVSQTPNIPSHIHTNQNQSSGMNQQQSVSPGQAYGHLNQGMLNQGFNRQPAQRTNSYMMHQAPHISRPMSDYHHLQNGSADNVPMNTMGMNSMGSAEMDFSTLR</sequence>
<dbReference type="InterPro" id="IPR050797">
    <property type="entry name" value="Carb_Metab_Trans_Reg"/>
</dbReference>
<accession>A0A136J6X5</accession>
<evidence type="ECO:0000313" key="5">
    <source>
        <dbReference type="EMBL" id="KXJ92902.1"/>
    </source>
</evidence>
<proteinExistence type="predicted"/>
<dbReference type="GO" id="GO:0003677">
    <property type="term" value="F:DNA binding"/>
    <property type="evidence" value="ECO:0007669"/>
    <property type="project" value="InterPro"/>
</dbReference>
<evidence type="ECO:0000313" key="6">
    <source>
        <dbReference type="Proteomes" id="UP000070501"/>
    </source>
</evidence>
<dbReference type="FunCoup" id="A0A136J6X5">
    <property type="interactions" value="524"/>
</dbReference>
<gene>
    <name evidence="5" type="ORF">Micbo1qcDRAFT_51947</name>
</gene>
<dbReference type="AlphaFoldDB" id="A0A136J6X5"/>
<reference evidence="6" key="1">
    <citation type="submission" date="2016-02" db="EMBL/GenBank/DDBJ databases">
        <title>Draft genome sequence of Microdochium bolleyi, a fungal endophyte of beachgrass.</title>
        <authorList>
            <consortium name="DOE Joint Genome Institute"/>
            <person name="David A.S."/>
            <person name="May G."/>
            <person name="Haridas S."/>
            <person name="Lim J."/>
            <person name="Wang M."/>
            <person name="Labutti K."/>
            <person name="Lipzen A."/>
            <person name="Barry K."/>
            <person name="Grigoriev I.V."/>
        </authorList>
    </citation>
    <scope>NUCLEOTIDE SEQUENCE [LARGE SCALE GENOMIC DNA]</scope>
    <source>
        <strain evidence="6">J235TASD1</strain>
    </source>
</reference>
<dbReference type="InterPro" id="IPR036864">
    <property type="entry name" value="Zn2-C6_fun-type_DNA-bd_sf"/>
</dbReference>
<dbReference type="PANTHER" id="PTHR31668">
    <property type="entry name" value="GLUCOSE TRANSPORT TRANSCRIPTION REGULATOR RGT1-RELATED-RELATED"/>
    <property type="match status" value="1"/>
</dbReference>
<organism evidence="5 6">
    <name type="scientific">Microdochium bolleyi</name>
    <dbReference type="NCBI Taxonomy" id="196109"/>
    <lineage>
        <taxon>Eukaryota</taxon>
        <taxon>Fungi</taxon>
        <taxon>Dikarya</taxon>
        <taxon>Ascomycota</taxon>
        <taxon>Pezizomycotina</taxon>
        <taxon>Sordariomycetes</taxon>
        <taxon>Xylariomycetidae</taxon>
        <taxon>Xylariales</taxon>
        <taxon>Microdochiaceae</taxon>
        <taxon>Microdochium</taxon>
    </lineage>
</organism>
<dbReference type="GO" id="GO:0006351">
    <property type="term" value="P:DNA-templated transcription"/>
    <property type="evidence" value="ECO:0007669"/>
    <property type="project" value="InterPro"/>
</dbReference>
<dbReference type="OrthoDB" id="4132249at2759"/>
<dbReference type="Gene3D" id="4.10.240.10">
    <property type="entry name" value="Zn(2)-C6 fungal-type DNA-binding domain"/>
    <property type="match status" value="1"/>
</dbReference>
<dbReference type="GO" id="GO:0000981">
    <property type="term" value="F:DNA-binding transcription factor activity, RNA polymerase II-specific"/>
    <property type="evidence" value="ECO:0007669"/>
    <property type="project" value="InterPro"/>
</dbReference>
<feature type="region of interest" description="Disordered" evidence="3">
    <location>
        <begin position="574"/>
        <end position="670"/>
    </location>
</feature>
<dbReference type="GO" id="GO:0008270">
    <property type="term" value="F:zinc ion binding"/>
    <property type="evidence" value="ECO:0007669"/>
    <property type="project" value="InterPro"/>
</dbReference>
<evidence type="ECO:0000256" key="2">
    <source>
        <dbReference type="ARBA" id="ARBA00023242"/>
    </source>
</evidence>
<name>A0A136J6X5_9PEZI</name>
<dbReference type="PROSITE" id="PS00463">
    <property type="entry name" value="ZN2_CY6_FUNGAL_1"/>
    <property type="match status" value="1"/>
</dbReference>
<feature type="compositionally biased region" description="Low complexity" evidence="3">
    <location>
        <begin position="638"/>
        <end position="650"/>
    </location>
</feature>